<protein>
    <submittedName>
        <fullName evidence="6">LacI family transcriptional regulator</fullName>
    </submittedName>
</protein>
<dbReference type="EMBL" id="QJJS01000004">
    <property type="protein sequence ID" value="PXW97559.1"/>
    <property type="molecule type" value="Genomic_DNA"/>
</dbReference>
<dbReference type="CDD" id="cd06278">
    <property type="entry name" value="PBP1_LacI-like"/>
    <property type="match status" value="1"/>
</dbReference>
<name>A0A318H2J7_9BURK</name>
<dbReference type="GO" id="GO:0000976">
    <property type="term" value="F:transcription cis-regulatory region binding"/>
    <property type="evidence" value="ECO:0007669"/>
    <property type="project" value="TreeGrafter"/>
</dbReference>
<gene>
    <name evidence="6" type="ORF">C7444_104161</name>
</gene>
<feature type="domain" description="HTH lacI-type" evidence="5">
    <location>
        <begin position="5"/>
        <end position="59"/>
    </location>
</feature>
<dbReference type="Gene3D" id="3.40.50.2300">
    <property type="match status" value="2"/>
</dbReference>
<keyword evidence="7" id="KW-1185">Reference proteome</keyword>
<evidence type="ECO:0000256" key="3">
    <source>
        <dbReference type="ARBA" id="ARBA00023163"/>
    </source>
</evidence>
<dbReference type="InterPro" id="IPR028082">
    <property type="entry name" value="Peripla_BP_I"/>
</dbReference>
<evidence type="ECO:0000256" key="4">
    <source>
        <dbReference type="SAM" id="MobiDB-lite"/>
    </source>
</evidence>
<dbReference type="SMART" id="SM00354">
    <property type="entry name" value="HTH_LACI"/>
    <property type="match status" value="1"/>
</dbReference>
<keyword evidence="1" id="KW-0805">Transcription regulation</keyword>
<accession>A0A318H2J7</accession>
<dbReference type="Gene3D" id="1.10.260.40">
    <property type="entry name" value="lambda repressor-like DNA-binding domains"/>
    <property type="match status" value="1"/>
</dbReference>
<sequence length="343" mass="36875">MNRKATAADVAVEAGVSRWTVTRAFAPGSIISEKSREHVMAVAERLGYRPNLLARSLMTKTTHQIAVLVDDFSNFHKLLALEKLTAALQAEGLVAMLVHIGQHFDHAHAFLHADQRQVDAVVLLGTGFRDETLQSAIQAGSPPLYVLARESTIDGIASVACDPEVSMHTIVDHLAARGYRRPGFMSGAKALSTGLGRQRCFSAFWQARGVHEVPELAAGAYDVRAAQACLRDYLSRTPAGERIDVLMCENDVLALGALDVARGESGLRVPEDLAIAGYDGSDLAGLSLLGLTTYEQPMDEMVAVLVDMLQGRREPRSVTLTGRLIPRASTAGPARSGRRLAGD</sequence>
<dbReference type="InterPro" id="IPR046335">
    <property type="entry name" value="LacI/GalR-like_sensor"/>
</dbReference>
<dbReference type="PANTHER" id="PTHR30146">
    <property type="entry name" value="LACI-RELATED TRANSCRIPTIONAL REPRESSOR"/>
    <property type="match status" value="1"/>
</dbReference>
<dbReference type="SUPFAM" id="SSF53822">
    <property type="entry name" value="Periplasmic binding protein-like I"/>
    <property type="match status" value="1"/>
</dbReference>
<comment type="caution">
    <text evidence="6">The sequence shown here is derived from an EMBL/GenBank/DDBJ whole genome shotgun (WGS) entry which is preliminary data.</text>
</comment>
<dbReference type="SUPFAM" id="SSF47413">
    <property type="entry name" value="lambda repressor-like DNA-binding domains"/>
    <property type="match status" value="1"/>
</dbReference>
<evidence type="ECO:0000256" key="2">
    <source>
        <dbReference type="ARBA" id="ARBA00023125"/>
    </source>
</evidence>
<dbReference type="PROSITE" id="PS50932">
    <property type="entry name" value="HTH_LACI_2"/>
    <property type="match status" value="1"/>
</dbReference>
<evidence type="ECO:0000259" key="5">
    <source>
        <dbReference type="PROSITE" id="PS50932"/>
    </source>
</evidence>
<dbReference type="InterPro" id="IPR010982">
    <property type="entry name" value="Lambda_DNA-bd_dom_sf"/>
</dbReference>
<proteinExistence type="predicted"/>
<dbReference type="InterPro" id="IPR000843">
    <property type="entry name" value="HTH_LacI"/>
</dbReference>
<dbReference type="GO" id="GO:0003700">
    <property type="term" value="F:DNA-binding transcription factor activity"/>
    <property type="evidence" value="ECO:0007669"/>
    <property type="project" value="TreeGrafter"/>
</dbReference>
<dbReference type="CDD" id="cd01392">
    <property type="entry name" value="HTH_LacI"/>
    <property type="match status" value="1"/>
</dbReference>
<keyword evidence="3" id="KW-0804">Transcription</keyword>
<dbReference type="Proteomes" id="UP000247811">
    <property type="component" value="Unassembled WGS sequence"/>
</dbReference>
<feature type="region of interest" description="Disordered" evidence="4">
    <location>
        <begin position="322"/>
        <end position="343"/>
    </location>
</feature>
<dbReference type="PANTHER" id="PTHR30146:SF138">
    <property type="entry name" value="TRANSCRIPTIONAL REGULATORY PROTEIN"/>
    <property type="match status" value="1"/>
</dbReference>
<evidence type="ECO:0000313" key="7">
    <source>
        <dbReference type="Proteomes" id="UP000247811"/>
    </source>
</evidence>
<dbReference type="OrthoDB" id="269117at2"/>
<dbReference type="Pfam" id="PF00356">
    <property type="entry name" value="LacI"/>
    <property type="match status" value="1"/>
</dbReference>
<dbReference type="RefSeq" id="WP_110399946.1">
    <property type="nucleotide sequence ID" value="NZ_QJJS01000004.1"/>
</dbReference>
<organism evidence="6 7">
    <name type="scientific">Sphaerotilus hippei</name>
    <dbReference type="NCBI Taxonomy" id="744406"/>
    <lineage>
        <taxon>Bacteria</taxon>
        <taxon>Pseudomonadati</taxon>
        <taxon>Pseudomonadota</taxon>
        <taxon>Betaproteobacteria</taxon>
        <taxon>Burkholderiales</taxon>
        <taxon>Sphaerotilaceae</taxon>
        <taxon>Sphaerotilus</taxon>
    </lineage>
</organism>
<dbReference type="AlphaFoldDB" id="A0A318H2J7"/>
<reference evidence="6 7" key="1">
    <citation type="submission" date="2018-05" db="EMBL/GenBank/DDBJ databases">
        <title>Genomic Encyclopedia of Type Strains, Phase IV (KMG-IV): sequencing the most valuable type-strain genomes for metagenomic binning, comparative biology and taxonomic classification.</title>
        <authorList>
            <person name="Goeker M."/>
        </authorList>
    </citation>
    <scope>NUCLEOTIDE SEQUENCE [LARGE SCALE GENOMIC DNA]</scope>
    <source>
        <strain evidence="6 7">DSM 566</strain>
    </source>
</reference>
<evidence type="ECO:0000313" key="6">
    <source>
        <dbReference type="EMBL" id="PXW97559.1"/>
    </source>
</evidence>
<keyword evidence="2" id="KW-0238">DNA-binding</keyword>
<evidence type="ECO:0000256" key="1">
    <source>
        <dbReference type="ARBA" id="ARBA00023015"/>
    </source>
</evidence>
<dbReference type="Pfam" id="PF13377">
    <property type="entry name" value="Peripla_BP_3"/>
    <property type="match status" value="1"/>
</dbReference>